<feature type="region of interest" description="Disordered" evidence="1">
    <location>
        <begin position="52"/>
        <end position="111"/>
    </location>
</feature>
<dbReference type="EMBL" id="JGZD01000004">
    <property type="protein sequence ID" value="KFI73975.1"/>
    <property type="molecule type" value="Genomic_DNA"/>
</dbReference>
<proteinExistence type="predicted"/>
<organism evidence="3 4">
    <name type="scientific">Bifidobacterium minimum</name>
    <dbReference type="NCBI Taxonomy" id="1693"/>
    <lineage>
        <taxon>Bacteria</taxon>
        <taxon>Bacillati</taxon>
        <taxon>Actinomycetota</taxon>
        <taxon>Actinomycetes</taxon>
        <taxon>Bifidobacteriales</taxon>
        <taxon>Bifidobacteriaceae</taxon>
        <taxon>Bifidobacterium</taxon>
    </lineage>
</organism>
<accession>A0A087BSH5</accession>
<keyword evidence="2" id="KW-0472">Membrane</keyword>
<gene>
    <name evidence="3" type="ORF">BMIN_1237</name>
</gene>
<reference evidence="3 4" key="1">
    <citation type="submission" date="2014-03" db="EMBL/GenBank/DDBJ databases">
        <title>Genomics of Bifidobacteria.</title>
        <authorList>
            <person name="Ventura M."/>
            <person name="Milani C."/>
            <person name="Lugli G.A."/>
        </authorList>
    </citation>
    <scope>NUCLEOTIDE SEQUENCE [LARGE SCALE GENOMIC DNA]</scope>
    <source>
        <strain evidence="3 4">LMG 11592</strain>
    </source>
</reference>
<dbReference type="AlphaFoldDB" id="A0A087BSH5"/>
<feature type="transmembrane region" description="Helical" evidence="2">
    <location>
        <begin position="24"/>
        <end position="47"/>
    </location>
</feature>
<keyword evidence="2" id="KW-0812">Transmembrane</keyword>
<name>A0A087BSH5_9BIFI</name>
<dbReference type="STRING" id="1693.BMIN_1237"/>
<evidence type="ECO:0000313" key="3">
    <source>
        <dbReference type="EMBL" id="KFI73975.1"/>
    </source>
</evidence>
<sequence length="111" mass="10782">MGGYTTYGTFILETDSRLIGHATLIAAAYAISSILLGLLAAMGGILAGGAAGRRIGGDTDDGTGAPETDVPGTGTSDTKAPDADAATTAGPAQTPRNGAPHIGATGPEGRQ</sequence>
<dbReference type="RefSeq" id="WP_051913480.1">
    <property type="nucleotide sequence ID" value="NZ_JGZD01000004.1"/>
</dbReference>
<keyword evidence="4" id="KW-1185">Reference proteome</keyword>
<comment type="caution">
    <text evidence="3">The sequence shown here is derived from an EMBL/GenBank/DDBJ whole genome shotgun (WGS) entry which is preliminary data.</text>
</comment>
<protein>
    <submittedName>
        <fullName evidence="3">Uncharacterized protein</fullName>
    </submittedName>
</protein>
<keyword evidence="2" id="KW-1133">Transmembrane helix</keyword>
<evidence type="ECO:0000313" key="4">
    <source>
        <dbReference type="Proteomes" id="UP000029014"/>
    </source>
</evidence>
<evidence type="ECO:0000256" key="1">
    <source>
        <dbReference type="SAM" id="MobiDB-lite"/>
    </source>
</evidence>
<dbReference type="Proteomes" id="UP000029014">
    <property type="component" value="Unassembled WGS sequence"/>
</dbReference>
<feature type="compositionally biased region" description="Low complexity" evidence="1">
    <location>
        <begin position="75"/>
        <end position="95"/>
    </location>
</feature>
<evidence type="ECO:0000256" key="2">
    <source>
        <dbReference type="SAM" id="Phobius"/>
    </source>
</evidence>